<dbReference type="Proteomes" id="UP000091857">
    <property type="component" value="Chromosome 9"/>
</dbReference>
<evidence type="ECO:0000256" key="1">
    <source>
        <dbReference type="ARBA" id="ARBA00010899"/>
    </source>
</evidence>
<dbReference type="GO" id="GO:0005874">
    <property type="term" value="C:microtubule"/>
    <property type="evidence" value="ECO:0007669"/>
    <property type="project" value="UniProtKB-KW"/>
</dbReference>
<keyword evidence="4 7" id="KW-0067">ATP-binding</keyword>
<dbReference type="InterPro" id="IPR036961">
    <property type="entry name" value="Kinesin_motor_dom_sf"/>
</dbReference>
<protein>
    <recommendedName>
        <fullName evidence="10">Kinesin motor domain-containing protein</fullName>
    </recommendedName>
</protein>
<dbReference type="OrthoDB" id="3176171at2759"/>
<dbReference type="PANTHER" id="PTHR47972:SF9">
    <property type="entry name" value="KINESIN-LIKE PROTEIN KIN-14U"/>
    <property type="match status" value="1"/>
</dbReference>
<dbReference type="PRINTS" id="PR00380">
    <property type="entry name" value="KINESINHEAVY"/>
</dbReference>
<dbReference type="SMART" id="SM00129">
    <property type="entry name" value="KISc"/>
    <property type="match status" value="1"/>
</dbReference>
<comment type="caution">
    <text evidence="11">The sequence shown here is derived from an EMBL/GenBank/DDBJ whole genome shotgun (WGS) entry which is preliminary data.</text>
</comment>
<evidence type="ECO:0000313" key="11">
    <source>
        <dbReference type="EMBL" id="OAY42159.1"/>
    </source>
</evidence>
<dbReference type="GO" id="GO:0003777">
    <property type="term" value="F:microtubule motor activity"/>
    <property type="evidence" value="ECO:0007669"/>
    <property type="project" value="InterPro"/>
</dbReference>
<reference evidence="12" key="1">
    <citation type="journal article" date="2016" name="Nat. Biotechnol.">
        <title>Sequencing wild and cultivated cassava and related species reveals extensive interspecific hybridization and genetic diversity.</title>
        <authorList>
            <person name="Bredeson J.V."/>
            <person name="Lyons J.B."/>
            <person name="Prochnik S.E."/>
            <person name="Wu G.A."/>
            <person name="Ha C.M."/>
            <person name="Edsinger-Gonzales E."/>
            <person name="Grimwood J."/>
            <person name="Schmutz J."/>
            <person name="Rabbi I.Y."/>
            <person name="Egesi C."/>
            <person name="Nauluvula P."/>
            <person name="Lebot V."/>
            <person name="Ndunguru J."/>
            <person name="Mkamilo G."/>
            <person name="Bart R.S."/>
            <person name="Setter T.L."/>
            <person name="Gleadow R.M."/>
            <person name="Kulakow P."/>
            <person name="Ferguson M.E."/>
            <person name="Rounsley S."/>
            <person name="Rokhsar D.S."/>
        </authorList>
    </citation>
    <scope>NUCLEOTIDE SEQUENCE [LARGE SCALE GENOMIC DNA]</scope>
    <source>
        <strain evidence="12">cv. AM560-2</strain>
    </source>
</reference>
<evidence type="ECO:0000256" key="7">
    <source>
        <dbReference type="PROSITE-ProRule" id="PRU00283"/>
    </source>
</evidence>
<dbReference type="PANTHER" id="PTHR47972">
    <property type="entry name" value="KINESIN-LIKE PROTEIN KLP-3"/>
    <property type="match status" value="1"/>
</dbReference>
<evidence type="ECO:0000256" key="2">
    <source>
        <dbReference type="ARBA" id="ARBA00022701"/>
    </source>
</evidence>
<evidence type="ECO:0000256" key="5">
    <source>
        <dbReference type="ARBA" id="ARBA00023054"/>
    </source>
</evidence>
<dbReference type="Pfam" id="PF00225">
    <property type="entry name" value="Kinesin"/>
    <property type="match status" value="1"/>
</dbReference>
<keyword evidence="6 7" id="KW-0505">Motor protein</keyword>
<dbReference type="GO" id="GO:0007018">
    <property type="term" value="P:microtubule-based movement"/>
    <property type="evidence" value="ECO:0007669"/>
    <property type="project" value="InterPro"/>
</dbReference>
<dbReference type="GO" id="GO:0015630">
    <property type="term" value="C:microtubule cytoskeleton"/>
    <property type="evidence" value="ECO:0000318"/>
    <property type="project" value="GO_Central"/>
</dbReference>
<dbReference type="InterPro" id="IPR027640">
    <property type="entry name" value="Kinesin-like_fam"/>
</dbReference>
<dbReference type="Gramene" id="Manes.09G158000.1.v8.1">
    <property type="protein sequence ID" value="Manes.09G158000.1.v8.1.CDS"/>
    <property type="gene ID" value="Manes.09G158000.v8.1"/>
</dbReference>
<evidence type="ECO:0000256" key="6">
    <source>
        <dbReference type="ARBA" id="ARBA00023175"/>
    </source>
</evidence>
<keyword evidence="5 8" id="KW-0175">Coiled coil</keyword>
<accession>A0A2C9VCF7</accession>
<dbReference type="AlphaFoldDB" id="A0A2C9VCF7"/>
<keyword evidence="2" id="KW-0493">Microtubule</keyword>
<organism evidence="11 12">
    <name type="scientific">Manihot esculenta</name>
    <name type="common">Cassava</name>
    <name type="synonym">Jatropha manihot</name>
    <dbReference type="NCBI Taxonomy" id="3983"/>
    <lineage>
        <taxon>Eukaryota</taxon>
        <taxon>Viridiplantae</taxon>
        <taxon>Streptophyta</taxon>
        <taxon>Embryophyta</taxon>
        <taxon>Tracheophyta</taxon>
        <taxon>Spermatophyta</taxon>
        <taxon>Magnoliopsida</taxon>
        <taxon>eudicotyledons</taxon>
        <taxon>Gunneridae</taxon>
        <taxon>Pentapetalae</taxon>
        <taxon>rosids</taxon>
        <taxon>fabids</taxon>
        <taxon>Malpighiales</taxon>
        <taxon>Euphorbiaceae</taxon>
        <taxon>Crotonoideae</taxon>
        <taxon>Manihoteae</taxon>
        <taxon>Manihot</taxon>
    </lineage>
</organism>
<dbReference type="STRING" id="3983.A0A2C9VCF7"/>
<dbReference type="InterPro" id="IPR001752">
    <property type="entry name" value="Kinesin_motor_dom"/>
</dbReference>
<feature type="compositionally biased region" description="Polar residues" evidence="9">
    <location>
        <begin position="496"/>
        <end position="512"/>
    </location>
</feature>
<evidence type="ECO:0000256" key="9">
    <source>
        <dbReference type="SAM" id="MobiDB-lite"/>
    </source>
</evidence>
<evidence type="ECO:0000256" key="8">
    <source>
        <dbReference type="SAM" id="Coils"/>
    </source>
</evidence>
<feature type="domain" description="Kinesin motor" evidence="10">
    <location>
        <begin position="102"/>
        <end position="419"/>
    </location>
</feature>
<dbReference type="GO" id="GO:0008017">
    <property type="term" value="F:microtubule binding"/>
    <property type="evidence" value="ECO:0000318"/>
    <property type="project" value="GO_Central"/>
</dbReference>
<dbReference type="Gene3D" id="3.40.850.10">
    <property type="entry name" value="Kinesin motor domain"/>
    <property type="match status" value="1"/>
</dbReference>
<feature type="region of interest" description="Disordered" evidence="9">
    <location>
        <begin position="482"/>
        <end position="512"/>
    </location>
</feature>
<dbReference type="SUPFAM" id="SSF52540">
    <property type="entry name" value="P-loop containing nucleoside triphosphate hydrolases"/>
    <property type="match status" value="1"/>
</dbReference>
<dbReference type="PROSITE" id="PS50067">
    <property type="entry name" value="KINESIN_MOTOR_2"/>
    <property type="match status" value="1"/>
</dbReference>
<gene>
    <name evidence="11" type="ORF">MANES_09G158000v8</name>
</gene>
<feature type="coiled-coil region" evidence="8">
    <location>
        <begin position="61"/>
        <end position="95"/>
    </location>
</feature>
<name>A0A2C9VCF7_MANES</name>
<comment type="similarity">
    <text evidence="1">Belongs to the TRAFAC class myosin-kinesin ATPase superfamily. Kinesin family. KIN-14 subfamily.</text>
</comment>
<evidence type="ECO:0000256" key="3">
    <source>
        <dbReference type="ARBA" id="ARBA00022741"/>
    </source>
</evidence>
<evidence type="ECO:0000313" key="12">
    <source>
        <dbReference type="Proteomes" id="UP000091857"/>
    </source>
</evidence>
<feature type="binding site" evidence="7">
    <location>
        <begin position="180"/>
        <end position="187"/>
    </location>
    <ligand>
        <name>ATP</name>
        <dbReference type="ChEBI" id="CHEBI:30616"/>
    </ligand>
</feature>
<dbReference type="FunFam" id="3.40.850.10:FF:000074">
    <property type="entry name" value="p-loop containing nucleoside triphosphate hydrolase superfamily protein"/>
    <property type="match status" value="1"/>
</dbReference>
<keyword evidence="3 7" id="KW-0547">Nucleotide-binding</keyword>
<dbReference type="GO" id="GO:0007017">
    <property type="term" value="P:microtubule-based process"/>
    <property type="evidence" value="ECO:0000318"/>
    <property type="project" value="GO_Central"/>
</dbReference>
<feature type="compositionally biased region" description="Basic and acidic residues" evidence="9">
    <location>
        <begin position="482"/>
        <end position="495"/>
    </location>
</feature>
<dbReference type="EMBL" id="CM004395">
    <property type="protein sequence ID" value="OAY42159.1"/>
    <property type="molecule type" value="Genomic_DNA"/>
</dbReference>
<feature type="coiled-coil region" evidence="8">
    <location>
        <begin position="430"/>
        <end position="464"/>
    </location>
</feature>
<dbReference type="GO" id="GO:0005524">
    <property type="term" value="F:ATP binding"/>
    <property type="evidence" value="ECO:0007669"/>
    <property type="project" value="UniProtKB-UniRule"/>
</dbReference>
<dbReference type="InterPro" id="IPR027417">
    <property type="entry name" value="P-loop_NTPase"/>
</dbReference>
<proteinExistence type="inferred from homology"/>
<keyword evidence="12" id="KW-1185">Reference proteome</keyword>
<evidence type="ECO:0000259" key="10">
    <source>
        <dbReference type="PROSITE" id="PS50067"/>
    </source>
</evidence>
<sequence>MLISHELISLSLDNAIESLNSSPMESSLDFPGEMPLESDLLDLPPLPTNCTDVNVVPEHEKNNFELSISNLEGELAQLRQKEKSLNKKRKEALNKILDIKGCIRVFCRVRPFLLTERRRTPEAVSIRLEKVTVRSVGNKKEFGFDKVFHQAATQEDVFVEVEPILRSAVDGYNVCILAYGQTGTGKTFTMDGTNDQPGIIPRALEELYHQASSDSSSSISFSMSLLEVYMGNLRDLLAPKAKRCNLNIQTDPKGLVEIEGLTEVKIPDLAKAKWWYTKGRRARSTAWTNVNETSSRSHCLTRINISRHGDKMKVKAPVSKLWMVDLGGSERLLKTGATGQTLDEGRAINLSLSALGDVIAALRRKRGHVPYRNSKLTQILKDSLGDSSKVLMLVHVSPREDDVGETICSLSFANRARAIEINGELPEEIIKLRQKRILELEEDMREAEEECQNVRNQIQKAEFLLSENKKLLLTNYPFTEDKEKTPVSDKEDGRTVNRTPLITENGNRNSLPRFMTSTVASRQRQNAAEKEIVRKAGSLRPGTKSSVQFSGFHSLSFSDIRLKSILRDSNRKSGYGETKTILKENLKCNSSDLKIPFLPRSKMVTASDPNLRTTLSRHRRRMSDLN</sequence>
<evidence type="ECO:0000256" key="4">
    <source>
        <dbReference type="ARBA" id="ARBA00022840"/>
    </source>
</evidence>